<dbReference type="InterPro" id="IPR000668">
    <property type="entry name" value="Peptidase_C1A_C"/>
</dbReference>
<dbReference type="Pfam" id="PF00112">
    <property type="entry name" value="Peptidase_C1"/>
    <property type="match status" value="5"/>
</dbReference>
<evidence type="ECO:0000256" key="2">
    <source>
        <dbReference type="ARBA" id="ARBA00023157"/>
    </source>
</evidence>
<sequence length="610" mass="68555">MLNSGINNNKDYPYRGVDGLCCKEKVMVPKMLSSSVDWRKERAVTPTKNQYSCAIGVVEGIHQIVRGSLIDLPVQQLLDCDKANGGCITGIETHAYEYIMLNGGINSGKDYSYRGIDGLCCKEKAMIPMIVLITGYSRTFGETLGDWVVTCIYKRNTGKTEDVCGINMYASYQVNSFLNEAKLGGLFTGTSLVLKTLILIKHRNIQMDFRLLLPEAFFFACSITVLILRNRDSCILINFCSVSQVPSSVDWRKEGTVTPVKNQYSCESCWAFAVVAVERIHQIVRGSLIDLPVQQLVDYDRANGGCITGIETHGTDYWILKNSWGKACGLGGYIYLQKNTDKAEDVCGINMYVSYQVIVNSLLNEAKVLCLFTGTSLVLKVLILMKHRNLQMDLRLLLPEAFFFACSITVLVMVPKMLPSSVDWRKEVSVTPIKNQYSCAVGPVKEIHQIVRGSLIDLPVQPLVDCDRANGGYITGIETRAYEYIILNGGINSDKDYPYRGVDGLCCKEKETRRVASVDGYVKIPPEMRNCYYRREPRQCSWIFNDFSHFVLIIVYGFKDGTDYWILKNSWGKGWGLGYMYLQRNTGKADDVWDQYVRVLSGILLGFGIS</sequence>
<dbReference type="InterPro" id="IPR038765">
    <property type="entry name" value="Papain-like_cys_pep_sf"/>
</dbReference>
<comment type="caution">
    <text evidence="4">The sequence shown here is derived from an EMBL/GenBank/DDBJ whole genome shotgun (WGS) entry which is preliminary data.</text>
</comment>
<dbReference type="Proteomes" id="UP000826271">
    <property type="component" value="Unassembled WGS sequence"/>
</dbReference>
<keyword evidence="2" id="KW-1015">Disulfide bond</keyword>
<reference evidence="4" key="1">
    <citation type="submission" date="2019-10" db="EMBL/GenBank/DDBJ databases">
        <authorList>
            <person name="Zhang R."/>
            <person name="Pan Y."/>
            <person name="Wang J."/>
            <person name="Ma R."/>
            <person name="Yu S."/>
        </authorList>
    </citation>
    <scope>NUCLEOTIDE SEQUENCE</scope>
    <source>
        <strain evidence="4">LA-IB0</strain>
        <tissue evidence="4">Leaf</tissue>
    </source>
</reference>
<dbReference type="EMBL" id="WHWC01000017">
    <property type="protein sequence ID" value="KAG8366218.1"/>
    <property type="molecule type" value="Genomic_DNA"/>
</dbReference>
<accession>A0AAV6WH31</accession>
<dbReference type="PANTHER" id="PTHR12411">
    <property type="entry name" value="CYSTEINE PROTEASE FAMILY C1-RELATED"/>
    <property type="match status" value="1"/>
</dbReference>
<evidence type="ECO:0000313" key="5">
    <source>
        <dbReference type="Proteomes" id="UP000826271"/>
    </source>
</evidence>
<comment type="similarity">
    <text evidence="1">Belongs to the peptidase C1 family.</text>
</comment>
<evidence type="ECO:0000259" key="3">
    <source>
        <dbReference type="SMART" id="SM00645"/>
    </source>
</evidence>
<evidence type="ECO:0000313" key="4">
    <source>
        <dbReference type="EMBL" id="KAG8366218.1"/>
    </source>
</evidence>
<keyword evidence="5" id="KW-1185">Reference proteome</keyword>
<organism evidence="4 5">
    <name type="scientific">Buddleja alternifolia</name>
    <dbReference type="NCBI Taxonomy" id="168488"/>
    <lineage>
        <taxon>Eukaryota</taxon>
        <taxon>Viridiplantae</taxon>
        <taxon>Streptophyta</taxon>
        <taxon>Embryophyta</taxon>
        <taxon>Tracheophyta</taxon>
        <taxon>Spermatophyta</taxon>
        <taxon>Magnoliopsida</taxon>
        <taxon>eudicotyledons</taxon>
        <taxon>Gunneridae</taxon>
        <taxon>Pentapetalae</taxon>
        <taxon>asterids</taxon>
        <taxon>lamiids</taxon>
        <taxon>Lamiales</taxon>
        <taxon>Scrophulariaceae</taxon>
        <taxon>Buddlejeae</taxon>
        <taxon>Buddleja</taxon>
    </lineage>
</organism>
<dbReference type="SUPFAM" id="SSF54001">
    <property type="entry name" value="Cysteine proteinases"/>
    <property type="match status" value="3"/>
</dbReference>
<name>A0AAV6WH31_9LAMI</name>
<proteinExistence type="inferred from homology"/>
<gene>
    <name evidence="4" type="ORF">BUALT_Bualt17G0053700</name>
</gene>
<dbReference type="InterPro" id="IPR013128">
    <property type="entry name" value="Peptidase_C1A"/>
</dbReference>
<dbReference type="Gene3D" id="2.40.50.170">
    <property type="entry name" value="Cysteine proteinases. Chain C"/>
    <property type="match status" value="2"/>
</dbReference>
<dbReference type="CDD" id="cd02248">
    <property type="entry name" value="Peptidase_C1A"/>
    <property type="match status" value="1"/>
</dbReference>
<feature type="domain" description="Peptidase C1A papain C-terminal" evidence="3">
    <location>
        <begin position="32"/>
        <end position="357"/>
    </location>
</feature>
<protein>
    <recommendedName>
        <fullName evidence="3">Peptidase C1A papain C-terminal domain-containing protein</fullName>
    </recommendedName>
</protein>
<dbReference type="GO" id="GO:0008234">
    <property type="term" value="F:cysteine-type peptidase activity"/>
    <property type="evidence" value="ECO:0007669"/>
    <property type="project" value="InterPro"/>
</dbReference>
<dbReference type="InterPro" id="IPR000169">
    <property type="entry name" value="Pept_cys_AS"/>
</dbReference>
<dbReference type="AlphaFoldDB" id="A0AAV6WH31"/>
<dbReference type="InterPro" id="IPR039417">
    <property type="entry name" value="Peptidase_C1A_papain-like"/>
</dbReference>
<dbReference type="GO" id="GO:0006508">
    <property type="term" value="P:proteolysis"/>
    <property type="evidence" value="ECO:0007669"/>
    <property type="project" value="InterPro"/>
</dbReference>
<dbReference type="SMART" id="SM00645">
    <property type="entry name" value="Pept_C1"/>
    <property type="match status" value="2"/>
</dbReference>
<dbReference type="PROSITE" id="PS00139">
    <property type="entry name" value="THIOL_PROTEASE_CYS"/>
    <property type="match status" value="1"/>
</dbReference>
<dbReference type="Gene3D" id="3.90.70.10">
    <property type="entry name" value="Cysteine proteinases"/>
    <property type="match status" value="3"/>
</dbReference>
<evidence type="ECO:0000256" key="1">
    <source>
        <dbReference type="ARBA" id="ARBA00008455"/>
    </source>
</evidence>
<feature type="domain" description="Peptidase C1A papain C-terminal" evidence="3">
    <location>
        <begin position="418"/>
        <end position="603"/>
    </location>
</feature>